<sequence length="83" mass="9276">MTDRRMTLAAFLGKSVAAQFGHGDKAEVEYLRDRVALYWGSRLGPKRALSEALSDLGLPEDFSYDDNLIRNEEEEGDNDGEVP</sequence>
<dbReference type="GeneID" id="40233635"/>
<reference evidence="2 3" key="1">
    <citation type="journal article" date="2012" name="J. Virol.">
        <title>Complete Genome Sequences of 138 Mycobacteriophages.</title>
        <authorList>
            <consortium name="the Science Education Alliance Phage Hunters Advancing Genomics and Evolutionary Science Program"/>
            <consortium name="the KwaZulu-Natal Research Institute for Tuberculosis and HIV Mycobacterial Genetics Course Students"/>
            <consortium name="the Phage Hunters Integrating Research and Education Program"/>
            <person name="Hatfull G.F."/>
        </authorList>
    </citation>
    <scope>NUCLEOTIDE SEQUENCE [LARGE SCALE GENOMIC DNA]</scope>
    <source>
        <strain evidence="2">Lesedi</strain>
    </source>
</reference>
<gene>
    <name evidence="2" type="primary">68</name>
    <name evidence="2" type="ORF">PBI_LESEDI_68</name>
</gene>
<dbReference type="Proteomes" id="UP000008415">
    <property type="component" value="Segment"/>
</dbReference>
<organism evidence="2 3">
    <name type="scientific">Mycobacterium phage Lesedi</name>
    <dbReference type="NCBI Taxonomy" id="2922211"/>
    <lineage>
        <taxon>Viruses</taxon>
        <taxon>Duplodnaviria</taxon>
        <taxon>Heunggongvirae</taxon>
        <taxon>Uroviricota</taxon>
        <taxon>Caudoviricetes</taxon>
        <taxon>Fromanvirus</taxon>
        <taxon>Fromanvirus lesedi</taxon>
    </lineage>
</organism>
<keyword evidence="3" id="KW-1185">Reference proteome</keyword>
<feature type="region of interest" description="Disordered" evidence="1">
    <location>
        <begin position="62"/>
        <end position="83"/>
    </location>
</feature>
<proteinExistence type="predicted"/>
<dbReference type="EMBL" id="JF937100">
    <property type="protein sequence ID" value="AEK09364.1"/>
    <property type="molecule type" value="Genomic_DNA"/>
</dbReference>
<protein>
    <submittedName>
        <fullName evidence="2">Uncharacterized protein</fullName>
    </submittedName>
</protein>
<evidence type="ECO:0000256" key="1">
    <source>
        <dbReference type="SAM" id="MobiDB-lite"/>
    </source>
</evidence>
<feature type="compositionally biased region" description="Acidic residues" evidence="1">
    <location>
        <begin position="72"/>
        <end position="83"/>
    </location>
</feature>
<name>G1D3L4_9CAUD</name>
<evidence type="ECO:0000313" key="3">
    <source>
        <dbReference type="Proteomes" id="UP000008415"/>
    </source>
</evidence>
<accession>G1D3L4</accession>
<evidence type="ECO:0000313" key="2">
    <source>
        <dbReference type="EMBL" id="AEK09364.1"/>
    </source>
</evidence>
<dbReference type="KEGG" id="vg:40233635"/>
<dbReference type="RefSeq" id="YP_009636890.1">
    <property type="nucleotide sequence ID" value="NC_042321.1"/>
</dbReference>